<comment type="caution">
    <text evidence="2">The sequence shown here is derived from an EMBL/GenBank/DDBJ whole genome shotgun (WGS) entry which is preliminary data.</text>
</comment>
<evidence type="ECO:0000313" key="3">
    <source>
        <dbReference type="Proteomes" id="UP000317691"/>
    </source>
</evidence>
<dbReference type="Gene3D" id="2.60.40.4070">
    <property type="match status" value="1"/>
</dbReference>
<reference evidence="2 3" key="1">
    <citation type="journal article" date="2019" name="Nat. Microbiol.">
        <title>Mediterranean grassland soil C-N compound turnover is dependent on rainfall and depth, and is mediated by genomically divergent microorganisms.</title>
        <authorList>
            <person name="Diamond S."/>
            <person name="Andeer P.F."/>
            <person name="Li Z."/>
            <person name="Crits-Christoph A."/>
            <person name="Burstein D."/>
            <person name="Anantharaman K."/>
            <person name="Lane K.R."/>
            <person name="Thomas B.C."/>
            <person name="Pan C."/>
            <person name="Northen T.R."/>
            <person name="Banfield J.F."/>
        </authorList>
    </citation>
    <scope>NUCLEOTIDE SEQUENCE [LARGE SCALE GENOMIC DNA]</scope>
    <source>
        <strain evidence="2">WS_9</strain>
    </source>
</reference>
<evidence type="ECO:0000259" key="1">
    <source>
        <dbReference type="Pfam" id="PF13860"/>
    </source>
</evidence>
<sequence length="585" mass="59703">MGLPKPPKEVQMFLRREHLAALVVAVSLAASTQLAYAQVDMWQLNGVPLCAAVASQGQPRIVTDGAGGAIVTWQDHRNGTDIGTYAQHVLASGAVDPAWPADGAALSTAAGGYQSVQNIATDGAGGAIVTWEDDFSLGEYNVYAQRVNAAGVVQWTPDGVAICTAVGSQVGPTIVTDGAGGAIITWDDNRSGAYATYAQRVNAAGVAQWTPDGVAISTGQGSRSMTDGAGGAIVTYAKTSSSGTGVYAQHVLASGAMDPAWPAGGRGLCTVPGQGGGSIVTDAAGGAIVAWQDGRNFGHPNFGDPDTYAQRVNAAGVVQWNADGVLLSAAPSYPGQLSVVPDGAGGAIVSWTDERSGIDIYAQRVNAAGVVQWTPDGVAVCTAVGGQGFPEISPDGAGGAIITWDDRRLSGNYDIYAHHVLASGAVDPAWPIDGHALGTGVGDQREPEIVADGARGAIVTWQDGRNGSVNTDIYAQRVSGYSISAVATGEPMYSFAVRAPHPNPANSQATISFDLASPQPVSVRVYDVTGRLVRTLVAGGELPAGSHSLMWSGASDSGTLAHAGIYFIRVSAGSAAQTRRVAIIR</sequence>
<accession>A0A538TRT8</accession>
<dbReference type="InterPro" id="IPR025965">
    <property type="entry name" value="FlgD/Vpr_Ig-like"/>
</dbReference>
<dbReference type="InterPro" id="IPR026444">
    <property type="entry name" value="Secre_tail"/>
</dbReference>
<organism evidence="2 3">
    <name type="scientific">Eiseniibacteriota bacterium</name>
    <dbReference type="NCBI Taxonomy" id="2212470"/>
    <lineage>
        <taxon>Bacteria</taxon>
        <taxon>Candidatus Eiseniibacteriota</taxon>
    </lineage>
</organism>
<protein>
    <submittedName>
        <fullName evidence="2">T9SS type A sorting domain-containing protein</fullName>
    </submittedName>
</protein>
<dbReference type="Pfam" id="PF13860">
    <property type="entry name" value="FlgD_ig"/>
    <property type="match status" value="1"/>
</dbReference>
<evidence type="ECO:0000313" key="2">
    <source>
        <dbReference type="EMBL" id="TMQ66334.1"/>
    </source>
</evidence>
<gene>
    <name evidence="2" type="ORF">E6K79_02995</name>
</gene>
<name>A0A538TRT8_UNCEI</name>
<dbReference type="EMBL" id="VBOZ01000009">
    <property type="protein sequence ID" value="TMQ66334.1"/>
    <property type="molecule type" value="Genomic_DNA"/>
</dbReference>
<dbReference type="Proteomes" id="UP000317691">
    <property type="component" value="Unassembled WGS sequence"/>
</dbReference>
<dbReference type="AlphaFoldDB" id="A0A538TRT8"/>
<dbReference type="NCBIfam" id="TIGR04183">
    <property type="entry name" value="Por_Secre_tail"/>
    <property type="match status" value="1"/>
</dbReference>
<proteinExistence type="predicted"/>
<feature type="domain" description="FlgD/Vpr Ig-like" evidence="1">
    <location>
        <begin position="507"/>
        <end position="574"/>
    </location>
</feature>